<evidence type="ECO:0000256" key="2">
    <source>
        <dbReference type="ARBA" id="ARBA00022630"/>
    </source>
</evidence>
<dbReference type="Proteomes" id="UP001165120">
    <property type="component" value="Unassembled WGS sequence"/>
</dbReference>
<keyword evidence="4" id="KW-0521">NADP</keyword>
<dbReference type="Pfam" id="PF13450">
    <property type="entry name" value="NAD_binding_8"/>
    <property type="match status" value="1"/>
</dbReference>
<organism evidence="6 7">
    <name type="scientific">Candida boidinii</name>
    <name type="common">Yeast</name>
    <dbReference type="NCBI Taxonomy" id="5477"/>
    <lineage>
        <taxon>Eukaryota</taxon>
        <taxon>Fungi</taxon>
        <taxon>Dikarya</taxon>
        <taxon>Ascomycota</taxon>
        <taxon>Saccharomycotina</taxon>
        <taxon>Pichiomycetes</taxon>
        <taxon>Pichiales</taxon>
        <taxon>Pichiaceae</taxon>
        <taxon>Ogataea</taxon>
        <taxon>Ogataea/Candida clade</taxon>
    </lineage>
</organism>
<name>A0A9W6SWQ6_CANBO</name>
<comment type="caution">
    <text evidence="6">The sequence shown here is derived from an EMBL/GenBank/DDBJ whole genome shotgun (WGS) entry which is preliminary data.</text>
</comment>
<dbReference type="InterPro" id="IPR036188">
    <property type="entry name" value="FAD/NAD-bd_sf"/>
</dbReference>
<dbReference type="PIRSF" id="PIRSF000332">
    <property type="entry name" value="FMO"/>
    <property type="match status" value="1"/>
</dbReference>
<dbReference type="InterPro" id="IPR000960">
    <property type="entry name" value="Flavin_mOase"/>
</dbReference>
<evidence type="ECO:0000256" key="1">
    <source>
        <dbReference type="ARBA" id="ARBA00009183"/>
    </source>
</evidence>
<dbReference type="Pfam" id="PF00743">
    <property type="entry name" value="FMO-like"/>
    <property type="match status" value="2"/>
</dbReference>
<evidence type="ECO:0000256" key="4">
    <source>
        <dbReference type="ARBA" id="ARBA00022857"/>
    </source>
</evidence>
<accession>A0A9W6SWQ6</accession>
<dbReference type="GO" id="GO:0050661">
    <property type="term" value="F:NADP binding"/>
    <property type="evidence" value="ECO:0007669"/>
    <property type="project" value="InterPro"/>
</dbReference>
<dbReference type="GO" id="GO:0004499">
    <property type="term" value="F:N,N-dimethylaniline monooxygenase activity"/>
    <property type="evidence" value="ECO:0007669"/>
    <property type="project" value="InterPro"/>
</dbReference>
<dbReference type="SUPFAM" id="SSF51905">
    <property type="entry name" value="FAD/NAD(P)-binding domain"/>
    <property type="match status" value="2"/>
</dbReference>
<evidence type="ECO:0000256" key="3">
    <source>
        <dbReference type="ARBA" id="ARBA00022827"/>
    </source>
</evidence>
<dbReference type="GO" id="GO:0050660">
    <property type="term" value="F:flavin adenine dinucleotide binding"/>
    <property type="evidence" value="ECO:0007669"/>
    <property type="project" value="InterPro"/>
</dbReference>
<sequence length="489" mass="56089">MMKIAIIGGGPAGLAMAKSLAMEPEVEKFISSIDMYERRDKLGGLWYYTGDKEHVLPPVPSTTYNNFEEIYDGGDSEKHDYDDINKRLVSPMYRHLETNIVKQMMAYKDVPFPEECERFPTREEVWEYMITYSKTIPKIGELVNIKLSHNVESVKKLDNKKWELISKNLAEHGSLETDNYDYVIFAQGHFEIPFIPQVDGLKEWNEKAPLGSVTHAKYYNDCDKYKDKTVLIVGNSASGIDITTQLSTVAKKVIVSSNNVSAFGKIDIHDDKVIEITRIKKYDYDNDRTIYGDEGEIESNIDYIIFCTGYLYSLPFLKNYVDPKQESDNIISNDGTYLKNLYKHMFYIHDPTLIHICAPKNVIPMAFSEAQAAYASRVITDRIKLPTTEGMLKDYENQIKLKDGKPQDVLIMKFPEDALLAKEYNDIVNDCKDGKGGFIADYWTEEKIQLRKDTVPLKSDRLKLIVKHANKLSKDKTPFYLLRGDTSNL</sequence>
<keyword evidence="3" id="KW-0274">FAD</keyword>
<protein>
    <submittedName>
        <fullName evidence="6">Unnamed protein product</fullName>
    </submittedName>
</protein>
<dbReference type="EMBL" id="BSXN01000207">
    <property type="protein sequence ID" value="GME67597.1"/>
    <property type="molecule type" value="Genomic_DNA"/>
</dbReference>
<dbReference type="InterPro" id="IPR050346">
    <property type="entry name" value="FMO-like"/>
</dbReference>
<keyword evidence="2" id="KW-0285">Flavoprotein</keyword>
<evidence type="ECO:0000256" key="5">
    <source>
        <dbReference type="ARBA" id="ARBA00023002"/>
    </source>
</evidence>
<dbReference type="AlphaFoldDB" id="A0A9W6SWQ6"/>
<reference evidence="6" key="1">
    <citation type="submission" date="2023-04" db="EMBL/GenBank/DDBJ databases">
        <title>Candida boidinii NBRC 10035.</title>
        <authorList>
            <person name="Ichikawa N."/>
            <person name="Sato H."/>
            <person name="Tonouchi N."/>
        </authorList>
    </citation>
    <scope>NUCLEOTIDE SEQUENCE</scope>
    <source>
        <strain evidence="6">NBRC 10035</strain>
    </source>
</reference>
<dbReference type="PANTHER" id="PTHR23023">
    <property type="entry name" value="DIMETHYLANILINE MONOOXYGENASE"/>
    <property type="match status" value="1"/>
</dbReference>
<dbReference type="Gene3D" id="3.50.50.60">
    <property type="entry name" value="FAD/NAD(P)-binding domain"/>
    <property type="match status" value="2"/>
</dbReference>
<evidence type="ECO:0000313" key="6">
    <source>
        <dbReference type="EMBL" id="GME67597.1"/>
    </source>
</evidence>
<proteinExistence type="inferred from homology"/>
<comment type="similarity">
    <text evidence="1">Belongs to the FMO family.</text>
</comment>
<evidence type="ECO:0000313" key="7">
    <source>
        <dbReference type="Proteomes" id="UP001165120"/>
    </source>
</evidence>
<keyword evidence="7" id="KW-1185">Reference proteome</keyword>
<keyword evidence="5" id="KW-0560">Oxidoreductase</keyword>
<gene>
    <name evidence="6" type="ORF">Cboi02_000099000</name>
</gene>
<dbReference type="InterPro" id="IPR020946">
    <property type="entry name" value="Flavin_mOase-like"/>
</dbReference>